<dbReference type="RefSeq" id="WP_116207945.1">
    <property type="nucleotide sequence ID" value="NZ_QUNR01000002.1"/>
</dbReference>
<name>A0A3E0H7X4_9GAMM</name>
<accession>A0A3E0H7X4</accession>
<reference evidence="4 5" key="1">
    <citation type="submission" date="2018-08" db="EMBL/GenBank/DDBJ databases">
        <title>Genomic Encyclopedia of Type Strains, Phase IV (KMG-IV): sequencing the most valuable type-strain genomes for metagenomic binning, comparative biology and taxonomic classification.</title>
        <authorList>
            <person name="Goeker M."/>
        </authorList>
    </citation>
    <scope>NUCLEOTIDE SEQUENCE [LARGE SCALE GENOMIC DNA]</scope>
    <source>
        <strain evidence="4 5">DSM 26022</strain>
    </source>
</reference>
<evidence type="ECO:0000256" key="1">
    <source>
        <dbReference type="ARBA" id="ARBA00023125"/>
    </source>
</evidence>
<dbReference type="PROSITE" id="PS50977">
    <property type="entry name" value="HTH_TETR_2"/>
    <property type="match status" value="1"/>
</dbReference>
<gene>
    <name evidence="4" type="ORF">DFR26_1094</name>
</gene>
<dbReference type="Gene3D" id="1.10.357.10">
    <property type="entry name" value="Tetracycline Repressor, domain 2"/>
    <property type="match status" value="1"/>
</dbReference>
<evidence type="ECO:0000259" key="3">
    <source>
        <dbReference type="PROSITE" id="PS50977"/>
    </source>
</evidence>
<dbReference type="PANTHER" id="PTHR30055:SF187">
    <property type="entry name" value="TRANSCRIPTIONAL REGULATORY PROTEIN"/>
    <property type="match status" value="1"/>
</dbReference>
<feature type="DNA-binding region" description="H-T-H motif" evidence="2">
    <location>
        <begin position="38"/>
        <end position="57"/>
    </location>
</feature>
<dbReference type="OrthoDB" id="63332at2"/>
<dbReference type="EMBL" id="QUNR01000002">
    <property type="protein sequence ID" value="REH38926.1"/>
    <property type="molecule type" value="Genomic_DNA"/>
</dbReference>
<dbReference type="Proteomes" id="UP000256774">
    <property type="component" value="Unassembled WGS sequence"/>
</dbReference>
<feature type="domain" description="HTH tetR-type" evidence="3">
    <location>
        <begin position="15"/>
        <end position="75"/>
    </location>
</feature>
<dbReference type="InterPro" id="IPR001647">
    <property type="entry name" value="HTH_TetR"/>
</dbReference>
<dbReference type="InterPro" id="IPR050109">
    <property type="entry name" value="HTH-type_TetR-like_transc_reg"/>
</dbReference>
<evidence type="ECO:0000313" key="4">
    <source>
        <dbReference type="EMBL" id="REH38926.1"/>
    </source>
</evidence>
<dbReference type="InterPro" id="IPR009057">
    <property type="entry name" value="Homeodomain-like_sf"/>
</dbReference>
<dbReference type="AlphaFoldDB" id="A0A3E0H7X4"/>
<dbReference type="PANTHER" id="PTHR30055">
    <property type="entry name" value="HTH-TYPE TRANSCRIPTIONAL REGULATOR RUTR"/>
    <property type="match status" value="1"/>
</dbReference>
<evidence type="ECO:0000313" key="5">
    <source>
        <dbReference type="Proteomes" id="UP000256774"/>
    </source>
</evidence>
<proteinExistence type="predicted"/>
<organism evidence="4 5">
    <name type="scientific">Paraperlucidibaca baekdonensis</name>
    <dbReference type="NCBI Taxonomy" id="748120"/>
    <lineage>
        <taxon>Bacteria</taxon>
        <taxon>Pseudomonadati</taxon>
        <taxon>Pseudomonadota</taxon>
        <taxon>Gammaproteobacteria</taxon>
        <taxon>Moraxellales</taxon>
        <taxon>Moraxellaceae</taxon>
        <taxon>Paraperlucidibaca</taxon>
    </lineage>
</organism>
<evidence type="ECO:0000256" key="2">
    <source>
        <dbReference type="PROSITE-ProRule" id="PRU00335"/>
    </source>
</evidence>
<comment type="caution">
    <text evidence="4">The sequence shown here is derived from an EMBL/GenBank/DDBJ whole genome shotgun (WGS) entry which is preliminary data.</text>
</comment>
<dbReference type="SUPFAM" id="SSF46689">
    <property type="entry name" value="Homeodomain-like"/>
    <property type="match status" value="1"/>
</dbReference>
<keyword evidence="5" id="KW-1185">Reference proteome</keyword>
<dbReference type="GO" id="GO:0003700">
    <property type="term" value="F:DNA-binding transcription factor activity"/>
    <property type="evidence" value="ECO:0007669"/>
    <property type="project" value="TreeGrafter"/>
</dbReference>
<dbReference type="Pfam" id="PF00440">
    <property type="entry name" value="TetR_N"/>
    <property type="match status" value="1"/>
</dbReference>
<keyword evidence="1 2" id="KW-0238">DNA-binding</keyword>
<sequence>MTDLAKATQKAREFRQREQDILDCAQALFIEHGEDKVTVEMIADNVGIGKGTIYKHFETKNEIYVLLMIRYEDELADLFRRIDMSEDKQTLVREYFRFRVQDADKYLLFERLESQLVADGAVPTLLEKLHAIRSSNMESLYAMVNSQIKAGKLADVPPAWHIAAAWALAHGASALTKSGFYTKFIGEKEPFLDFLLNVAVRMGNKHVLGKPAKD</sequence>
<protein>
    <submittedName>
        <fullName evidence="4">TetR family transcriptional regulator</fullName>
    </submittedName>
</protein>
<dbReference type="GO" id="GO:0000976">
    <property type="term" value="F:transcription cis-regulatory region binding"/>
    <property type="evidence" value="ECO:0007669"/>
    <property type="project" value="TreeGrafter"/>
</dbReference>
<dbReference type="PRINTS" id="PR00455">
    <property type="entry name" value="HTHTETR"/>
</dbReference>